<proteinExistence type="predicted"/>
<dbReference type="AlphaFoldDB" id="A0A0A9EMS2"/>
<dbReference type="EMBL" id="GBRH01200543">
    <property type="protein sequence ID" value="JAD97352.1"/>
    <property type="molecule type" value="Transcribed_RNA"/>
</dbReference>
<accession>A0A0A9EMS2</accession>
<reference evidence="1" key="1">
    <citation type="submission" date="2014-09" db="EMBL/GenBank/DDBJ databases">
        <authorList>
            <person name="Magalhaes I.L.F."/>
            <person name="Oliveira U."/>
            <person name="Santos F.R."/>
            <person name="Vidigal T.H.D.A."/>
            <person name="Brescovit A.D."/>
            <person name="Santos A.J."/>
        </authorList>
    </citation>
    <scope>NUCLEOTIDE SEQUENCE</scope>
    <source>
        <tissue evidence="1">Shoot tissue taken approximately 20 cm above the soil surface</tissue>
    </source>
</reference>
<name>A0A0A9EMS2_ARUDO</name>
<reference evidence="1" key="2">
    <citation type="journal article" date="2015" name="Data Brief">
        <title>Shoot transcriptome of the giant reed, Arundo donax.</title>
        <authorList>
            <person name="Barrero R.A."/>
            <person name="Guerrero F.D."/>
            <person name="Moolhuijzen P."/>
            <person name="Goolsby J.A."/>
            <person name="Tidwell J."/>
            <person name="Bellgard S.E."/>
            <person name="Bellgard M.I."/>
        </authorList>
    </citation>
    <scope>NUCLEOTIDE SEQUENCE</scope>
    <source>
        <tissue evidence="1">Shoot tissue taken approximately 20 cm above the soil surface</tissue>
    </source>
</reference>
<protein>
    <submittedName>
        <fullName evidence="1">Uncharacterized protein</fullName>
    </submittedName>
</protein>
<sequence>MQEKDHLQATNLLQKNRREPNNISFAFF</sequence>
<organism evidence="1">
    <name type="scientific">Arundo donax</name>
    <name type="common">Giant reed</name>
    <name type="synonym">Donax arundinaceus</name>
    <dbReference type="NCBI Taxonomy" id="35708"/>
    <lineage>
        <taxon>Eukaryota</taxon>
        <taxon>Viridiplantae</taxon>
        <taxon>Streptophyta</taxon>
        <taxon>Embryophyta</taxon>
        <taxon>Tracheophyta</taxon>
        <taxon>Spermatophyta</taxon>
        <taxon>Magnoliopsida</taxon>
        <taxon>Liliopsida</taxon>
        <taxon>Poales</taxon>
        <taxon>Poaceae</taxon>
        <taxon>PACMAD clade</taxon>
        <taxon>Arundinoideae</taxon>
        <taxon>Arundineae</taxon>
        <taxon>Arundo</taxon>
    </lineage>
</organism>
<evidence type="ECO:0000313" key="1">
    <source>
        <dbReference type="EMBL" id="JAD97352.1"/>
    </source>
</evidence>